<proteinExistence type="predicted"/>
<dbReference type="STRING" id="1093900.A0A507AX40"/>
<gene>
    <name evidence="3" type="ORF">E0L32_001124</name>
</gene>
<dbReference type="EMBL" id="SKBQ01000004">
    <property type="protein sequence ID" value="TPX11306.1"/>
    <property type="molecule type" value="Genomic_DNA"/>
</dbReference>
<keyword evidence="2" id="KW-0472">Membrane</keyword>
<sequence>MEVPVVAGSISLPSNTEIAPATPLEDGNSTAQARPEPAEKTPLDPAPYQPIFVTPSKYLTFIRHGRGRYRAEHPTRLANSLLVSAGFFEAANAGDFAANVWNEIPVPTYAVVFMAVGGAVALSTTFFAAQDALLSWRNIRGLKAERSYLQGQRERCCDQAQTRRTIDCLLDMNFRETGTEWVDRVALDVLMGLGALLISVGTILAIFGADPAIYRASNLLSGYVGNVPCAVCGLLNLVWSLWVWRRACRHESSGSHRLQSARTLQKLQRRTSGVKLHGALTGITGVVASAASLVTATMWWGYVVLAPCIVAAVAANFLWRKRIGYTRPFVRQIVPLSEEMLEAELQYVEARQRETAKSISQPDVLARLVSDPASLACALDFLLRHGLFEDFCVRVLADAEVRDAVGDVQGKTVSLDAEMLATADGATCDRLLAIAKSLVTDISHRYFLEQERYILECLGCYMTSSAVKPSGS</sequence>
<feature type="transmembrane region" description="Helical" evidence="2">
    <location>
        <begin position="299"/>
        <end position="319"/>
    </location>
</feature>
<evidence type="ECO:0000256" key="1">
    <source>
        <dbReference type="SAM" id="MobiDB-lite"/>
    </source>
</evidence>
<name>A0A507AX40_9PEZI</name>
<evidence type="ECO:0000313" key="3">
    <source>
        <dbReference type="EMBL" id="TPX11306.1"/>
    </source>
</evidence>
<comment type="caution">
    <text evidence="3">The sequence shown here is derived from an EMBL/GenBank/DDBJ whole genome shotgun (WGS) entry which is preliminary data.</text>
</comment>
<protein>
    <recommendedName>
        <fullName evidence="5">Integral membrane protein</fullName>
    </recommendedName>
</protein>
<feature type="transmembrane region" description="Helical" evidence="2">
    <location>
        <begin position="109"/>
        <end position="129"/>
    </location>
</feature>
<dbReference type="GeneID" id="41968571"/>
<feature type="transmembrane region" description="Helical" evidence="2">
    <location>
        <begin position="274"/>
        <end position="293"/>
    </location>
</feature>
<feature type="transmembrane region" description="Helical" evidence="2">
    <location>
        <begin position="220"/>
        <end position="244"/>
    </location>
</feature>
<dbReference type="OrthoDB" id="5089392at2759"/>
<dbReference type="AlphaFoldDB" id="A0A507AX40"/>
<dbReference type="Proteomes" id="UP000319257">
    <property type="component" value="Unassembled WGS sequence"/>
</dbReference>
<feature type="transmembrane region" description="Helical" evidence="2">
    <location>
        <begin position="185"/>
        <end position="208"/>
    </location>
</feature>
<dbReference type="RefSeq" id="XP_030993017.1">
    <property type="nucleotide sequence ID" value="XM_031133994.1"/>
</dbReference>
<accession>A0A507AX40</accession>
<feature type="region of interest" description="Disordered" evidence="1">
    <location>
        <begin position="14"/>
        <end position="46"/>
    </location>
</feature>
<dbReference type="InParanoid" id="A0A507AX40"/>
<keyword evidence="4" id="KW-1185">Reference proteome</keyword>
<organism evidence="3 4">
    <name type="scientific">Thyridium curvatum</name>
    <dbReference type="NCBI Taxonomy" id="1093900"/>
    <lineage>
        <taxon>Eukaryota</taxon>
        <taxon>Fungi</taxon>
        <taxon>Dikarya</taxon>
        <taxon>Ascomycota</taxon>
        <taxon>Pezizomycotina</taxon>
        <taxon>Sordariomycetes</taxon>
        <taxon>Sordariomycetidae</taxon>
        <taxon>Thyridiales</taxon>
        <taxon>Thyridiaceae</taxon>
        <taxon>Thyridium</taxon>
    </lineage>
</organism>
<evidence type="ECO:0000256" key="2">
    <source>
        <dbReference type="SAM" id="Phobius"/>
    </source>
</evidence>
<evidence type="ECO:0008006" key="5">
    <source>
        <dbReference type="Google" id="ProtNLM"/>
    </source>
</evidence>
<keyword evidence="2" id="KW-0812">Transmembrane</keyword>
<keyword evidence="2" id="KW-1133">Transmembrane helix</keyword>
<evidence type="ECO:0000313" key="4">
    <source>
        <dbReference type="Proteomes" id="UP000319257"/>
    </source>
</evidence>
<reference evidence="3 4" key="1">
    <citation type="submission" date="2019-06" db="EMBL/GenBank/DDBJ databases">
        <title>Draft genome sequence of the filamentous fungus Phialemoniopsis curvata isolated from diesel fuel.</title>
        <authorList>
            <person name="Varaljay V.A."/>
            <person name="Lyon W.J."/>
            <person name="Crouch A.L."/>
            <person name="Drake C.E."/>
            <person name="Hollomon J.M."/>
            <person name="Nadeau L.J."/>
            <person name="Nunn H.S."/>
            <person name="Stevenson B.S."/>
            <person name="Bojanowski C.L."/>
            <person name="Crookes-Goodson W.J."/>
        </authorList>
    </citation>
    <scope>NUCLEOTIDE SEQUENCE [LARGE SCALE GENOMIC DNA]</scope>
    <source>
        <strain evidence="3 4">D216</strain>
    </source>
</reference>